<accession>A0A4Q2UZ62</accession>
<dbReference type="GO" id="GO:0009254">
    <property type="term" value="P:peptidoglycan turnover"/>
    <property type="evidence" value="ECO:0007669"/>
    <property type="project" value="InterPro"/>
</dbReference>
<gene>
    <name evidence="1" type="ORF">BFJ63_vAg17234</name>
</gene>
<organism evidence="1 2">
    <name type="scientific">Fusarium oxysporum f. sp. narcissi</name>
    <dbReference type="NCBI Taxonomy" id="451672"/>
    <lineage>
        <taxon>Eukaryota</taxon>
        <taxon>Fungi</taxon>
        <taxon>Dikarya</taxon>
        <taxon>Ascomycota</taxon>
        <taxon>Pezizomycotina</taxon>
        <taxon>Sordariomycetes</taxon>
        <taxon>Hypocreomycetidae</taxon>
        <taxon>Hypocreales</taxon>
        <taxon>Nectriaceae</taxon>
        <taxon>Fusarium</taxon>
        <taxon>Fusarium oxysporum species complex</taxon>
    </lineage>
</organism>
<sequence>MGSTEGLLLDAHAPLDITVLGLNSGTSMDGIDCALCRFRQASPNAPMHLELLKYDEIPLEQTIKKRVMRMILHNNTTPEELSE</sequence>
<dbReference type="EMBL" id="MQTW01000490">
    <property type="protein sequence ID" value="RYC79885.1"/>
    <property type="molecule type" value="Genomic_DNA"/>
</dbReference>
<dbReference type="GO" id="GO:0006040">
    <property type="term" value="P:amino sugar metabolic process"/>
    <property type="evidence" value="ECO:0007669"/>
    <property type="project" value="InterPro"/>
</dbReference>
<dbReference type="PANTHER" id="PTHR30605">
    <property type="entry name" value="ANHYDRO-N-ACETYLMURAMIC ACID KINASE"/>
    <property type="match status" value="1"/>
</dbReference>
<dbReference type="GO" id="GO:0016773">
    <property type="term" value="F:phosphotransferase activity, alcohol group as acceptor"/>
    <property type="evidence" value="ECO:0007669"/>
    <property type="project" value="InterPro"/>
</dbReference>
<dbReference type="Proteomes" id="UP000290540">
    <property type="component" value="Unassembled WGS sequence"/>
</dbReference>
<dbReference type="GO" id="GO:0005524">
    <property type="term" value="F:ATP binding"/>
    <property type="evidence" value="ECO:0007669"/>
    <property type="project" value="InterPro"/>
</dbReference>
<proteinExistence type="predicted"/>
<evidence type="ECO:0000313" key="2">
    <source>
        <dbReference type="Proteomes" id="UP000290540"/>
    </source>
</evidence>
<dbReference type="InterPro" id="IPR005338">
    <property type="entry name" value="Anhydro_N_Ac-Mur_kinase"/>
</dbReference>
<dbReference type="PANTHER" id="PTHR30605:SF0">
    <property type="entry name" value="ANHYDRO-N-ACETYLMURAMIC ACID KINASE"/>
    <property type="match status" value="1"/>
</dbReference>
<protein>
    <submittedName>
        <fullName evidence="1">Uncharacterized protein</fullName>
    </submittedName>
</protein>
<feature type="non-terminal residue" evidence="1">
    <location>
        <position position="83"/>
    </location>
</feature>
<comment type="caution">
    <text evidence="1">The sequence shown here is derived from an EMBL/GenBank/DDBJ whole genome shotgun (WGS) entry which is preliminary data.</text>
</comment>
<reference evidence="1 2" key="1">
    <citation type="submission" date="2016-12" db="EMBL/GenBank/DDBJ databases">
        <title>Draft genome sequence of Fusarium oxysporum causing rot on Narcissus.</title>
        <authorList>
            <person name="Armitage A.D."/>
            <person name="Taylor A."/>
            <person name="Clarkson J.P."/>
            <person name="Harrison R.J."/>
            <person name="Jackson A.C."/>
        </authorList>
    </citation>
    <scope>NUCLEOTIDE SEQUENCE [LARGE SCALE GENOMIC DNA]</scope>
    <source>
        <strain evidence="1 2">N139</strain>
    </source>
</reference>
<dbReference type="AlphaFoldDB" id="A0A4Q2UZ62"/>
<dbReference type="Gene3D" id="3.30.420.40">
    <property type="match status" value="1"/>
</dbReference>
<name>A0A4Q2UZ62_FUSOX</name>
<evidence type="ECO:0000313" key="1">
    <source>
        <dbReference type="EMBL" id="RYC79885.1"/>
    </source>
</evidence>